<dbReference type="InterPro" id="IPR014719">
    <property type="entry name" value="Ribosomal_bL12_C/ClpS-like"/>
</dbReference>
<dbReference type="FunFam" id="2.10.110.30:FF:000001">
    <property type="entry name" value="E3 ubiquitin-protein ligase UBR2 isoform 1"/>
    <property type="match status" value="1"/>
</dbReference>
<dbReference type="EC" id="2.3.2.27" evidence="10"/>
<dbReference type="InterPro" id="IPR036390">
    <property type="entry name" value="WH_DNA-bd_sf"/>
</dbReference>
<comment type="catalytic activity">
    <reaction evidence="1 10">
        <text>S-ubiquitinyl-[E2 ubiquitin-conjugating enzyme]-L-cysteine + [acceptor protein]-L-lysine = [E2 ubiquitin-conjugating enzyme]-L-cysteine + N(6)-ubiquitinyl-[acceptor protein]-L-lysine.</text>
        <dbReference type="EC" id="2.3.2.27"/>
    </reaction>
</comment>
<reference evidence="13" key="1">
    <citation type="submission" date="2020-04" db="EMBL/GenBank/DDBJ databases">
        <authorList>
            <person name="Neveu A P."/>
        </authorList>
    </citation>
    <scope>NUCLEOTIDE SEQUENCE</scope>
    <source>
        <tissue evidence="13">Whole embryo</tissue>
    </source>
</reference>
<evidence type="ECO:0000313" key="13">
    <source>
        <dbReference type="EMBL" id="CAB3267469.1"/>
    </source>
</evidence>
<dbReference type="GO" id="GO:0016567">
    <property type="term" value="P:protein ubiquitination"/>
    <property type="evidence" value="ECO:0007669"/>
    <property type="project" value="UniProtKB-UniRule"/>
</dbReference>
<dbReference type="Pfam" id="PF02207">
    <property type="entry name" value="zf-UBR"/>
    <property type="match status" value="1"/>
</dbReference>
<protein>
    <recommendedName>
        <fullName evidence="10">E3 ubiquitin-protein ligase</fullName>
        <ecNumber evidence="10">2.3.2.27</ecNumber>
    </recommendedName>
</protein>
<keyword evidence="7 10" id="KW-0862">Zinc</keyword>
<organism evidence="13">
    <name type="scientific">Phallusia mammillata</name>
    <dbReference type="NCBI Taxonomy" id="59560"/>
    <lineage>
        <taxon>Eukaryota</taxon>
        <taxon>Metazoa</taxon>
        <taxon>Chordata</taxon>
        <taxon>Tunicata</taxon>
        <taxon>Ascidiacea</taxon>
        <taxon>Phlebobranchia</taxon>
        <taxon>Ascidiidae</taxon>
        <taxon>Phallusia</taxon>
    </lineage>
</organism>
<dbReference type="InterPro" id="IPR042065">
    <property type="entry name" value="E3_ELL-like"/>
</dbReference>
<feature type="zinc finger region" description="UBR-type" evidence="9">
    <location>
        <begin position="77"/>
        <end position="148"/>
    </location>
</feature>
<dbReference type="SUPFAM" id="SSF54736">
    <property type="entry name" value="ClpS-like"/>
    <property type="match status" value="1"/>
</dbReference>
<keyword evidence="6 10" id="KW-0833">Ubl conjugation pathway</keyword>
<dbReference type="Gene3D" id="2.10.110.30">
    <property type="match status" value="1"/>
</dbReference>
<comment type="similarity">
    <text evidence="8 10">Belongs to the E3 ubiquitin-protein ligase UBR1-like family.</text>
</comment>
<keyword evidence="3 10" id="KW-0808">Transferase</keyword>
<dbReference type="GO" id="GO:0000151">
    <property type="term" value="C:ubiquitin ligase complex"/>
    <property type="evidence" value="ECO:0007669"/>
    <property type="project" value="TreeGrafter"/>
</dbReference>
<dbReference type="GO" id="GO:0061630">
    <property type="term" value="F:ubiquitin protein ligase activity"/>
    <property type="evidence" value="ECO:0007669"/>
    <property type="project" value="UniProtKB-UniRule"/>
</dbReference>
<dbReference type="InterPro" id="IPR003126">
    <property type="entry name" value="Znf_UBR"/>
</dbReference>
<dbReference type="SMART" id="SM00396">
    <property type="entry name" value="ZnF_UBR1"/>
    <property type="match status" value="1"/>
</dbReference>
<evidence type="ECO:0000256" key="1">
    <source>
        <dbReference type="ARBA" id="ARBA00000900"/>
    </source>
</evidence>
<evidence type="ECO:0000256" key="10">
    <source>
        <dbReference type="RuleBase" id="RU366018"/>
    </source>
</evidence>
<dbReference type="GO" id="GO:0071596">
    <property type="term" value="P:ubiquitin-dependent protein catabolic process via the N-end rule pathway"/>
    <property type="evidence" value="ECO:0007669"/>
    <property type="project" value="UniProtKB-UniRule"/>
</dbReference>
<accession>A0A6F9DWG1</accession>
<feature type="region of interest" description="Disordered" evidence="11">
    <location>
        <begin position="1018"/>
        <end position="1065"/>
    </location>
</feature>
<evidence type="ECO:0000256" key="5">
    <source>
        <dbReference type="ARBA" id="ARBA00022771"/>
    </source>
</evidence>
<dbReference type="FunFam" id="3.30.1390.10:FF:000010">
    <property type="entry name" value="E3 ubiquitin-protein ligase ubr-1"/>
    <property type="match status" value="1"/>
</dbReference>
<evidence type="ECO:0000256" key="7">
    <source>
        <dbReference type="ARBA" id="ARBA00022833"/>
    </source>
</evidence>
<sequence>MISLSPSLPLGDFEVTFYKLLVKETPNLLKNYREWEVGEVLNDQTCQEIQQKIAWWLFDSDPKEAILELEQLNNPSQLCGHVFKTGEATYTCRECAVDRTCVLCRKCFQQSEHKKHKYLLHSSGGGGCCDCGDVEAWNKFPSCNEHDVMSEHSAADAQAKLPTLLRNKAEVVFQILLDYIVDMLVTVRSEHDELPQSLQQEQPSDEFVTVVFNDESHTFDQVISTLVQAISCSPSVASDYATLIDREGRSAIMMGDNKSCEDCKAIVMDTAGVRSRRRVAFPLQTRVMHSSIYAHQEHALFLMSWLESLAQKSEGLRLILAQCILKKNISDGTSFVTKCMLTDASLWKGARGGYQQLILAVVMLHMESKRKFGVEFVRAYDRLVVDFLNDDHDHADSILSISVQVLTVPTLVRYLIVEEDLLLVLLKSIIKTFCNTLEEGGDDFDAVPVFQLDNRKVKKHFRRMLYVLYNIKYVLSNVPTDWDFNLHDKFKTFFKTFVAFLSAIEGMDAVVYKRDRHVEHEPEWETGITLLMRFIPIMKPLYVWCSIRKEVLVGCLQVAVGQLKKCLEAQRNPTTTVTYNGKDYTFTDFDILSKPVSVHVPLTRLTAGLLVQFGKLGLSLQDTETNMDVLKLAEHMFQSVCLCSQTTAGAWRRNGLSLANQVYYCRDNNCRAEAFDRDLQMLQLCAAQADPNEFFVLLHTRMKLNEPHKIAEYLTSIYNEFVSLLIYICVERCTEGVGQVTMHDIAKRELIHILASGPRPHSKISKHLPDEVSETPGWESILEEVADYKNATTATSVARYELKDSCLDQVSPCFYHFSTASHQTNAQNEVIRRKKSLNQTCIFTPNLSPQFTRLFTNVPDLLHSASLIHFIKDTLEKLLDESSSPLRWSDKLFEKILYLCGFAILEERERVVHDQTSQFQFCEKADKCGLLDCLSRLSSFPAASLHKDNIKWIHNGVDEVQKRRQGLECEDFRFLLFRDEESEKQKRKEQAAQRRQLLISQMSIQQKNFINVSPNLAQAAPSVEDTEMSQSSSQQTQETQGSSVDGPINPTPSTSQPPLQRETSKADLVDEPKLCILCQDDTENSDYLVIAAFVQRSNVLAQTKHTEEDLDFTKLPDLTLPAGVHVSSCSHVMHFQCWSQFFLTVRTKEESRPQRMRRFMSSFSTERNEYLCPMCRRLSNCVVPVISPAKLTSITSNSGPTTADVSLSDWLKTMDELVDPPEHVPQEIVAHLDVDMATPDDVNDEWHDASDAIPASQSSTVIMGTLDDENLDEETEEDSMRLIVNTMNKSFELNCEAGEIECEDPCLWLWLSAATTCQVVETVSRYRERPLMAPPSIRISQTLASTLRSSVVLAARHKGQFQKSREDMFKILLGKHSTPLLSKHMFVTFAHLSFACHALGDFPYGAAVNDKNLLKLFALAQIVQIILLTDVNQVMDEHYNDSVLSQLFNQVRSYANLPACHKVCHQKLEQMIIASLQPFIRACVLFTRYTTTKPIPVSLEQQDDFNTMLSYLELPQNIVEFFDASGSCSLDPLVQRWCSHPDVAQRCKEAITNNQLYPGLAQVKKLVELDTDYSDVIAKGANFVCPRFRSDDDSVNPTMCLICGEVLCSQSYCCQQTWNGRSVGACTYHAHKCNFGYGLFLRVRESTVVLLNDSRGTYRPAPYLDEYGETDQGLRRGNPLMLDPERLRDLHLVWFEHSIPEDIVWAMEGNRNWMNVNWDHL</sequence>
<evidence type="ECO:0000256" key="6">
    <source>
        <dbReference type="ARBA" id="ARBA00022786"/>
    </source>
</evidence>
<dbReference type="GO" id="GO:0008270">
    <property type="term" value="F:zinc ion binding"/>
    <property type="evidence" value="ECO:0007669"/>
    <property type="project" value="UniProtKB-UniRule"/>
</dbReference>
<comment type="pathway">
    <text evidence="2 10">Protein modification; protein ubiquitination.</text>
</comment>
<feature type="domain" description="UBR-type" evidence="12">
    <location>
        <begin position="77"/>
        <end position="148"/>
    </location>
</feature>
<dbReference type="InterPro" id="IPR003769">
    <property type="entry name" value="ClpS_core"/>
</dbReference>
<dbReference type="Gene3D" id="3.30.1390.10">
    <property type="match status" value="1"/>
</dbReference>
<dbReference type="InterPro" id="IPR044046">
    <property type="entry name" value="E3_ligase_UBR-like_C"/>
</dbReference>
<dbReference type="SUPFAM" id="SSF46785">
    <property type="entry name" value="Winged helix' DNA-binding domain"/>
    <property type="match status" value="1"/>
</dbReference>
<evidence type="ECO:0000256" key="2">
    <source>
        <dbReference type="ARBA" id="ARBA00004906"/>
    </source>
</evidence>
<evidence type="ECO:0000256" key="4">
    <source>
        <dbReference type="ARBA" id="ARBA00022723"/>
    </source>
</evidence>
<comment type="function">
    <text evidence="10">Ubiquitin ligase protein which is a component of the N-end rule pathway. Recognizes and binds to proteins bearing specific N-terminal residues that are destabilizing according to the N-end rule, leading to their ubiquitination and subsequent degradation.</text>
</comment>
<dbReference type="PANTHER" id="PTHR21497:SF24">
    <property type="entry name" value="E3 UBIQUITIN-PROTEIN LIGASE UBR1"/>
    <property type="match status" value="1"/>
</dbReference>
<evidence type="ECO:0000259" key="12">
    <source>
        <dbReference type="PROSITE" id="PS51157"/>
    </source>
</evidence>
<dbReference type="InterPro" id="IPR055194">
    <property type="entry name" value="UBR1-like_WH"/>
</dbReference>
<dbReference type="Pfam" id="PF22960">
    <property type="entry name" value="WHD_UBR1"/>
    <property type="match status" value="1"/>
</dbReference>
<evidence type="ECO:0000256" key="9">
    <source>
        <dbReference type="PROSITE-ProRule" id="PRU00508"/>
    </source>
</evidence>
<dbReference type="PANTHER" id="PTHR21497">
    <property type="entry name" value="UBIQUITIN LIGASE E3 ALPHA-RELATED"/>
    <property type="match status" value="1"/>
</dbReference>
<dbReference type="GO" id="GO:0005737">
    <property type="term" value="C:cytoplasm"/>
    <property type="evidence" value="ECO:0007669"/>
    <property type="project" value="TreeGrafter"/>
</dbReference>
<dbReference type="Pfam" id="PF18995">
    <property type="entry name" value="PRT6_C"/>
    <property type="match status" value="1"/>
</dbReference>
<dbReference type="UniPathway" id="UPA00143"/>
<evidence type="ECO:0000256" key="8">
    <source>
        <dbReference type="ARBA" id="ARBA00046341"/>
    </source>
</evidence>
<dbReference type="Gene3D" id="1.10.10.2670">
    <property type="entry name" value="E3 ubiquitin-protein ligase"/>
    <property type="match status" value="1"/>
</dbReference>
<proteinExistence type="evidence at transcript level"/>
<keyword evidence="4 10" id="KW-0479">Metal-binding</keyword>
<dbReference type="PROSITE" id="PS51157">
    <property type="entry name" value="ZF_UBR"/>
    <property type="match status" value="1"/>
</dbReference>
<dbReference type="InterPro" id="IPR039164">
    <property type="entry name" value="UBR1-like"/>
</dbReference>
<dbReference type="EMBL" id="LR791607">
    <property type="protein sequence ID" value="CAB3267469.1"/>
    <property type="molecule type" value="mRNA"/>
</dbReference>
<feature type="compositionally biased region" description="Low complexity" evidence="11">
    <location>
        <begin position="1029"/>
        <end position="1043"/>
    </location>
</feature>
<gene>
    <name evidence="13" type="primary">Ubr2</name>
</gene>
<evidence type="ECO:0000256" key="11">
    <source>
        <dbReference type="SAM" id="MobiDB-lite"/>
    </source>
</evidence>
<keyword evidence="5 10" id="KW-0863">Zinc-finger</keyword>
<name>A0A6F9DWG1_9ASCI</name>
<evidence type="ECO:0000256" key="3">
    <source>
        <dbReference type="ARBA" id="ARBA00022679"/>
    </source>
</evidence>
<dbReference type="Pfam" id="PF02617">
    <property type="entry name" value="ClpS"/>
    <property type="match status" value="1"/>
</dbReference>